<protein>
    <submittedName>
        <fullName evidence="1">DUF6241 domain-containing protein</fullName>
    </submittedName>
</protein>
<evidence type="ECO:0000313" key="2">
    <source>
        <dbReference type="Proteomes" id="UP001203665"/>
    </source>
</evidence>
<comment type="caution">
    <text evidence="1">The sequence shown here is derived from an EMBL/GenBank/DDBJ whole genome shotgun (WGS) entry which is preliminary data.</text>
</comment>
<evidence type="ECO:0000313" key="1">
    <source>
        <dbReference type="EMBL" id="MCM2675423.1"/>
    </source>
</evidence>
<accession>A0ABT0XHN1</accession>
<keyword evidence="2" id="KW-1185">Reference proteome</keyword>
<dbReference type="EMBL" id="JAMQJY010000001">
    <property type="protein sequence ID" value="MCM2675423.1"/>
    <property type="molecule type" value="Genomic_DNA"/>
</dbReference>
<dbReference type="RefSeq" id="WP_251606087.1">
    <property type="nucleotide sequence ID" value="NZ_JAMQJY010000001.1"/>
</dbReference>
<dbReference type="Proteomes" id="UP001203665">
    <property type="component" value="Unassembled WGS sequence"/>
</dbReference>
<dbReference type="InterPro" id="IPR046208">
    <property type="entry name" value="DUF6241"/>
</dbReference>
<proteinExistence type="predicted"/>
<gene>
    <name evidence="1" type="ORF">NDM98_07935</name>
</gene>
<sequence>MMKVAKIGGIILICVALIGALTYGLLEFANTPVGTKASGTEESIEESPEEEDVPEIIIKETNNEDLEDLFPDDMAEKEMQDVIHFMTHGLVHAEQKWGKVEITAERVERLLEVSEQQQEQYEHGNTYVSILKRWNEGDFSSAVSDHNDIWGMLDGTVGKATRLYTQDEIEEYNKKHFE</sequence>
<dbReference type="Pfam" id="PF19754">
    <property type="entry name" value="DUF6241"/>
    <property type="match status" value="1"/>
</dbReference>
<organism evidence="1 2">
    <name type="scientific">Alkalicoccobacillus plakortidis</name>
    <dbReference type="NCBI Taxonomy" id="444060"/>
    <lineage>
        <taxon>Bacteria</taxon>
        <taxon>Bacillati</taxon>
        <taxon>Bacillota</taxon>
        <taxon>Bacilli</taxon>
        <taxon>Bacillales</taxon>
        <taxon>Bacillaceae</taxon>
        <taxon>Alkalicoccobacillus</taxon>
    </lineage>
</organism>
<name>A0ABT0XHN1_9BACI</name>
<reference evidence="1" key="1">
    <citation type="submission" date="2022-06" db="EMBL/GenBank/DDBJ databases">
        <title>Alkalicoccobacillus porphyridii sp. nov., isolated from a marine red alga, Porphyridium purpureum and reclassification of Shouchella plakortidis and Shouchella gibsonii as Alkalicoccobacillus plakortidis comb. nov. and Alkalicoccobacillus gibsonii comb. nov.</title>
        <authorList>
            <person name="Kim K.H."/>
            <person name="Lee J.K."/>
            <person name="Han D.M."/>
            <person name="Baek J.H."/>
            <person name="Jeon C.O."/>
        </authorList>
    </citation>
    <scope>NUCLEOTIDE SEQUENCE</scope>
    <source>
        <strain evidence="1">DSM 19153</strain>
    </source>
</reference>